<dbReference type="PANTHER" id="PTHR11482">
    <property type="entry name" value="ARGININE/DIAMINOPIMELATE/ORNITHINE DECARBOXYLASE"/>
    <property type="match status" value="1"/>
</dbReference>
<dbReference type="PANTHER" id="PTHR11482:SF6">
    <property type="entry name" value="ORNITHINE DECARBOXYLASE 1-RELATED"/>
    <property type="match status" value="1"/>
</dbReference>
<dbReference type="EMBL" id="CAJHNH020003350">
    <property type="protein sequence ID" value="CAG5129107.1"/>
    <property type="molecule type" value="Genomic_DNA"/>
</dbReference>
<keyword evidence="4" id="KW-0620">Polyamine biosynthesis</keyword>
<dbReference type="Proteomes" id="UP000678393">
    <property type="component" value="Unassembled WGS sequence"/>
</dbReference>
<dbReference type="PROSITE" id="PS00878">
    <property type="entry name" value="ODR_DC_2_1"/>
    <property type="match status" value="1"/>
</dbReference>
<evidence type="ECO:0000256" key="4">
    <source>
        <dbReference type="ARBA" id="ARBA00023115"/>
    </source>
</evidence>
<keyword evidence="5" id="KW-0456">Lyase</keyword>
<dbReference type="InterPro" id="IPR029066">
    <property type="entry name" value="PLP-binding_barrel"/>
</dbReference>
<evidence type="ECO:0000256" key="1">
    <source>
        <dbReference type="ARBA" id="ARBA00001933"/>
    </source>
</evidence>
<comment type="function">
    <text evidence="8">Catalyzes the first and rate-limiting step of polyamine biosynthesis that converts ornithine into putrescine, which is the precursor for the polyamines, spermidine and spermine. Polyamines are essential for cell proliferation and are implicated in cellular processes, ranging from DNA replication to apoptosis.</text>
</comment>
<evidence type="ECO:0000313" key="13">
    <source>
        <dbReference type="EMBL" id="CAG5129107.1"/>
    </source>
</evidence>
<dbReference type="SUPFAM" id="SSF51419">
    <property type="entry name" value="PLP-binding barrel"/>
    <property type="match status" value="1"/>
</dbReference>
<evidence type="ECO:0000259" key="12">
    <source>
        <dbReference type="Pfam" id="PF02784"/>
    </source>
</evidence>
<dbReference type="GO" id="GO:0004586">
    <property type="term" value="F:ornithine decarboxylase activity"/>
    <property type="evidence" value="ECO:0007669"/>
    <property type="project" value="UniProtKB-EC"/>
</dbReference>
<comment type="caution">
    <text evidence="13">The sequence shown here is derived from an EMBL/GenBank/DDBJ whole genome shotgun (WGS) entry which is preliminary data.</text>
</comment>
<organism evidence="13 14">
    <name type="scientific">Candidula unifasciata</name>
    <dbReference type="NCBI Taxonomy" id="100452"/>
    <lineage>
        <taxon>Eukaryota</taxon>
        <taxon>Metazoa</taxon>
        <taxon>Spiralia</taxon>
        <taxon>Lophotrochozoa</taxon>
        <taxon>Mollusca</taxon>
        <taxon>Gastropoda</taxon>
        <taxon>Heterobranchia</taxon>
        <taxon>Euthyneura</taxon>
        <taxon>Panpulmonata</taxon>
        <taxon>Eupulmonata</taxon>
        <taxon>Stylommatophora</taxon>
        <taxon>Helicina</taxon>
        <taxon>Helicoidea</taxon>
        <taxon>Geomitridae</taxon>
        <taxon>Candidula</taxon>
    </lineage>
</organism>
<dbReference type="PRINTS" id="PR01182">
    <property type="entry name" value="ORNDCRBXLASE"/>
</dbReference>
<evidence type="ECO:0000256" key="8">
    <source>
        <dbReference type="ARBA" id="ARBA00037173"/>
    </source>
</evidence>
<evidence type="ECO:0000256" key="9">
    <source>
        <dbReference type="ARBA" id="ARBA00046672"/>
    </source>
</evidence>
<dbReference type="CDD" id="cd00622">
    <property type="entry name" value="PLPDE_III_ODC"/>
    <property type="match status" value="1"/>
</dbReference>
<dbReference type="OrthoDB" id="6123980at2759"/>
<dbReference type="PRINTS" id="PR01179">
    <property type="entry name" value="ODADCRBXLASE"/>
</dbReference>
<comment type="subunit">
    <text evidence="9">Homodimer. Only the dimer is catalytically active, as the active sites are constructed of residues from both monomers.</text>
</comment>
<comment type="catalytic activity">
    <reaction evidence="10">
        <text>L-ornithine + H(+) = putrescine + CO2</text>
        <dbReference type="Rhea" id="RHEA:22964"/>
        <dbReference type="ChEBI" id="CHEBI:15378"/>
        <dbReference type="ChEBI" id="CHEBI:16526"/>
        <dbReference type="ChEBI" id="CHEBI:46911"/>
        <dbReference type="ChEBI" id="CHEBI:326268"/>
        <dbReference type="EC" id="4.1.1.17"/>
    </reaction>
</comment>
<evidence type="ECO:0000313" key="14">
    <source>
        <dbReference type="Proteomes" id="UP000678393"/>
    </source>
</evidence>
<evidence type="ECO:0000256" key="5">
    <source>
        <dbReference type="ARBA" id="ARBA00023239"/>
    </source>
</evidence>
<comment type="similarity">
    <text evidence="2">Belongs to the Orn/Lys/Arg decarboxylase class-II family.</text>
</comment>
<keyword evidence="3 11" id="KW-0663">Pyridoxal phosphate</keyword>
<comment type="pathway">
    <text evidence="6">Amine and polyamine biosynthesis; putrescine biosynthesis via L-ornithine pathway; putrescine from L-ornithine: step 1/1.</text>
</comment>
<evidence type="ECO:0000256" key="10">
    <source>
        <dbReference type="ARBA" id="ARBA00049127"/>
    </source>
</evidence>
<dbReference type="EC" id="4.1.1.17" evidence="7"/>
<protein>
    <recommendedName>
        <fullName evidence="7">ornithine decarboxylase</fullName>
        <ecNumber evidence="7">4.1.1.17</ecNumber>
    </recommendedName>
</protein>
<reference evidence="13" key="1">
    <citation type="submission" date="2021-04" db="EMBL/GenBank/DDBJ databases">
        <authorList>
            <consortium name="Molecular Ecology Group"/>
        </authorList>
    </citation>
    <scope>NUCLEOTIDE SEQUENCE</scope>
</reference>
<dbReference type="InterPro" id="IPR022653">
    <property type="entry name" value="De-COase2_pyr-phos_BS"/>
</dbReference>
<dbReference type="InterPro" id="IPR000183">
    <property type="entry name" value="Orn/DAP/Arg_de-COase"/>
</dbReference>
<dbReference type="GO" id="GO:0005737">
    <property type="term" value="C:cytoplasm"/>
    <property type="evidence" value="ECO:0007669"/>
    <property type="project" value="TreeGrafter"/>
</dbReference>
<dbReference type="InterPro" id="IPR002433">
    <property type="entry name" value="Orn_de-COase"/>
</dbReference>
<sequence>MENDRVCKENGEYDDLELYAGESLPLEDLLWEKVSLLQSQNQDIAFFLADLGEIYSKLEDWRRLLPRVEPFFAVKCNSQPVVTRFLADAGVGFDCASKMEIEQILNLGVHPSRIVYANPFKQSSYLTYAARHNVDLMAFDDIHELIKINEYFPCARLILRMATRGEVKVLHKFNNKFGCPLKQCGMLLTQALDMKMNVVGVSFHIGGQPEQVDCFSTAIEDAHQVFKIGLALGFQMHILDIGGGFPGRDMGNISFAKTDSIPGTGSTSCEHIIRQYFPPSDGVRVIAEPGRYFVTTSFTLAVKVIAKKVVNEADISANKNDSLYNGGNMIDDDSLLHMYIINQGIYGIFANVVIDKAPISLQLLQEKENSQVSRPRRSKIFGPTCAGCDCLMSECRLPEVQVGQWFYFRNMGAYSFSLASGFNGIELPLVFPVCSKQNCPPKKQPLKSTQPINAGIDLQLCKHF</sequence>
<dbReference type="Gene3D" id="2.40.37.10">
    <property type="entry name" value="Lyase, Ornithine Decarboxylase, Chain A, domain 1"/>
    <property type="match status" value="1"/>
</dbReference>
<keyword evidence="14" id="KW-1185">Reference proteome</keyword>
<accession>A0A8S3ZI17</accession>
<feature type="active site" description="Proton donor" evidence="11">
    <location>
        <position position="385"/>
    </location>
</feature>
<name>A0A8S3ZI17_9EUPU</name>
<dbReference type="Gene3D" id="3.20.20.10">
    <property type="entry name" value="Alanine racemase"/>
    <property type="match status" value="1"/>
</dbReference>
<feature type="domain" description="Orn/DAP/Arg decarboxylase 2 N-terminal" evidence="12">
    <location>
        <begin position="51"/>
        <end position="294"/>
    </location>
</feature>
<evidence type="ECO:0000256" key="6">
    <source>
        <dbReference type="ARBA" id="ARBA00034115"/>
    </source>
</evidence>
<dbReference type="InterPro" id="IPR022644">
    <property type="entry name" value="De-COase2_N"/>
</dbReference>
<dbReference type="GO" id="GO:0033387">
    <property type="term" value="P:putrescine biosynthetic process from arginine, via ornithine"/>
    <property type="evidence" value="ECO:0007669"/>
    <property type="project" value="TreeGrafter"/>
</dbReference>
<evidence type="ECO:0000256" key="2">
    <source>
        <dbReference type="ARBA" id="ARBA00008872"/>
    </source>
</evidence>
<evidence type="ECO:0000256" key="3">
    <source>
        <dbReference type="ARBA" id="ARBA00022898"/>
    </source>
</evidence>
<evidence type="ECO:0000256" key="7">
    <source>
        <dbReference type="ARBA" id="ARBA00034138"/>
    </source>
</evidence>
<dbReference type="InterPro" id="IPR009006">
    <property type="entry name" value="Ala_racemase/Decarboxylase_C"/>
</dbReference>
<gene>
    <name evidence="13" type="ORF">CUNI_LOCUS14665</name>
</gene>
<dbReference type="SUPFAM" id="SSF50621">
    <property type="entry name" value="Alanine racemase C-terminal domain-like"/>
    <property type="match status" value="1"/>
</dbReference>
<feature type="modified residue" description="N6-(pyridoxal phosphate)lysine" evidence="11">
    <location>
        <position position="75"/>
    </location>
</feature>
<proteinExistence type="inferred from homology"/>
<dbReference type="Pfam" id="PF02784">
    <property type="entry name" value="Orn_Arg_deC_N"/>
    <property type="match status" value="1"/>
</dbReference>
<comment type="cofactor">
    <cofactor evidence="1 11">
        <name>pyridoxal 5'-phosphate</name>
        <dbReference type="ChEBI" id="CHEBI:597326"/>
    </cofactor>
</comment>
<dbReference type="FunFam" id="3.20.20.10:FF:000005">
    <property type="entry name" value="Ornithine decarboxylase"/>
    <property type="match status" value="1"/>
</dbReference>
<dbReference type="AlphaFoldDB" id="A0A8S3ZI17"/>
<evidence type="ECO:0000256" key="11">
    <source>
        <dbReference type="PIRSR" id="PIRSR600183-50"/>
    </source>
</evidence>